<reference evidence="1" key="1">
    <citation type="submission" date="2023-10" db="EMBL/GenBank/DDBJ databases">
        <authorList>
            <person name="Rodriguez Cubillos JULIANA M."/>
            <person name="De Vega J."/>
        </authorList>
    </citation>
    <scope>NUCLEOTIDE SEQUENCE</scope>
</reference>
<evidence type="ECO:0000313" key="1">
    <source>
        <dbReference type="EMBL" id="CAJ2639816.1"/>
    </source>
</evidence>
<evidence type="ECO:0000313" key="2">
    <source>
        <dbReference type="Proteomes" id="UP001177021"/>
    </source>
</evidence>
<organism evidence="1 2">
    <name type="scientific">Trifolium pratense</name>
    <name type="common">Red clover</name>
    <dbReference type="NCBI Taxonomy" id="57577"/>
    <lineage>
        <taxon>Eukaryota</taxon>
        <taxon>Viridiplantae</taxon>
        <taxon>Streptophyta</taxon>
        <taxon>Embryophyta</taxon>
        <taxon>Tracheophyta</taxon>
        <taxon>Spermatophyta</taxon>
        <taxon>Magnoliopsida</taxon>
        <taxon>eudicotyledons</taxon>
        <taxon>Gunneridae</taxon>
        <taxon>Pentapetalae</taxon>
        <taxon>rosids</taxon>
        <taxon>fabids</taxon>
        <taxon>Fabales</taxon>
        <taxon>Fabaceae</taxon>
        <taxon>Papilionoideae</taxon>
        <taxon>50 kb inversion clade</taxon>
        <taxon>NPAAA clade</taxon>
        <taxon>Hologalegina</taxon>
        <taxon>IRL clade</taxon>
        <taxon>Trifolieae</taxon>
        <taxon>Trifolium</taxon>
    </lineage>
</organism>
<accession>A0ACB0J4E8</accession>
<comment type="caution">
    <text evidence="1">The sequence shown here is derived from an EMBL/GenBank/DDBJ whole genome shotgun (WGS) entry which is preliminary data.</text>
</comment>
<dbReference type="Proteomes" id="UP001177021">
    <property type="component" value="Unassembled WGS sequence"/>
</dbReference>
<gene>
    <name evidence="1" type="ORF">MILVUS5_LOCUS9777</name>
</gene>
<keyword evidence="2" id="KW-1185">Reference proteome</keyword>
<sequence>MLLRLAPLISIFDSISLNIFLATQHFKAAGEAYQIHDHLSAQQHSLAGRENLRIAQEQNQKAAEEIFKFNNRKNKIWRVDLHGLHGSEAVQALQSRLNELELDKIDITVSRKLNSLEVITGVGKHSRGKPVLPTIIRSFLNQKKYQFEDVRPGALKVWLQSSSSQAIRSR</sequence>
<dbReference type="EMBL" id="CASHSV030000024">
    <property type="protein sequence ID" value="CAJ2639816.1"/>
    <property type="molecule type" value="Genomic_DNA"/>
</dbReference>
<protein>
    <submittedName>
        <fullName evidence="1">Uncharacterized protein</fullName>
    </submittedName>
</protein>
<proteinExistence type="predicted"/>
<name>A0ACB0J4E8_TRIPR</name>